<comment type="caution">
    <text evidence="2">The sequence shown here is derived from an EMBL/GenBank/DDBJ whole genome shotgun (WGS) entry which is preliminary data.</text>
</comment>
<organism evidence="2 3">
    <name type="scientific">Noviherbaspirillum aridicola</name>
    <dbReference type="NCBI Taxonomy" id="2849687"/>
    <lineage>
        <taxon>Bacteria</taxon>
        <taxon>Pseudomonadati</taxon>
        <taxon>Pseudomonadota</taxon>
        <taxon>Betaproteobacteria</taxon>
        <taxon>Burkholderiales</taxon>
        <taxon>Oxalobacteraceae</taxon>
        <taxon>Noviherbaspirillum</taxon>
    </lineage>
</organism>
<dbReference type="InterPro" id="IPR058548">
    <property type="entry name" value="MlaB-like_STAS"/>
</dbReference>
<dbReference type="Pfam" id="PF13466">
    <property type="entry name" value="STAS_2"/>
    <property type="match status" value="1"/>
</dbReference>
<dbReference type="Proteomes" id="UP000887222">
    <property type="component" value="Unassembled WGS sequence"/>
</dbReference>
<accession>A0ABQ4Q8R6</accession>
<proteinExistence type="predicted"/>
<dbReference type="PROSITE" id="PS50801">
    <property type="entry name" value="STAS"/>
    <property type="match status" value="1"/>
</dbReference>
<evidence type="ECO:0000259" key="1">
    <source>
        <dbReference type="PROSITE" id="PS50801"/>
    </source>
</evidence>
<reference evidence="2 3" key="1">
    <citation type="journal article" date="2022" name="Int. J. Syst. Evol. Microbiol.">
        <title>Noviherbaspirillum aridicola sp. nov., isolated from an arid soil in Pakistan.</title>
        <authorList>
            <person name="Khan I.U."/>
            <person name="Saqib M."/>
            <person name="Amin A."/>
            <person name="Hussain F."/>
            <person name="Li L."/>
            <person name="Liu Y.H."/>
            <person name="Fang B.Z."/>
            <person name="Ahmed I."/>
            <person name="Li W.J."/>
        </authorList>
    </citation>
    <scope>NUCLEOTIDE SEQUENCE [LARGE SCALE GENOMIC DNA]</scope>
    <source>
        <strain evidence="2 3">NCCP-691</strain>
    </source>
</reference>
<sequence length="100" mass="10579">MPMFRPDASLTVGNARAVLAAGLEAIRGGQTEFDLGGLAAVDSSAVATLIAWQRAAREAGRQLAFIGLPANLRSLVDLYGAAELLHLSADPLHRRDLPHH</sequence>
<dbReference type="EMBL" id="BPMK01000017">
    <property type="protein sequence ID" value="GIZ53462.1"/>
    <property type="molecule type" value="Genomic_DNA"/>
</dbReference>
<dbReference type="SUPFAM" id="SSF52091">
    <property type="entry name" value="SpoIIaa-like"/>
    <property type="match status" value="1"/>
</dbReference>
<gene>
    <name evidence="2" type="ORF">NCCP691_34760</name>
</gene>
<dbReference type="Gene3D" id="3.30.750.24">
    <property type="entry name" value="STAS domain"/>
    <property type="match status" value="1"/>
</dbReference>
<dbReference type="CDD" id="cd07043">
    <property type="entry name" value="STAS_anti-anti-sigma_factors"/>
    <property type="match status" value="1"/>
</dbReference>
<name>A0ABQ4Q8R6_9BURK</name>
<evidence type="ECO:0000313" key="2">
    <source>
        <dbReference type="EMBL" id="GIZ53462.1"/>
    </source>
</evidence>
<protein>
    <recommendedName>
        <fullName evidence="1">STAS domain-containing protein</fullName>
    </recommendedName>
</protein>
<dbReference type="InterPro" id="IPR002645">
    <property type="entry name" value="STAS_dom"/>
</dbReference>
<dbReference type="InterPro" id="IPR036513">
    <property type="entry name" value="STAS_dom_sf"/>
</dbReference>
<evidence type="ECO:0000313" key="3">
    <source>
        <dbReference type="Proteomes" id="UP000887222"/>
    </source>
</evidence>
<keyword evidence="3" id="KW-1185">Reference proteome</keyword>
<feature type="domain" description="STAS" evidence="1">
    <location>
        <begin position="1"/>
        <end position="100"/>
    </location>
</feature>
<dbReference type="RefSeq" id="WP_373870372.1">
    <property type="nucleotide sequence ID" value="NZ_BPMK01000017.1"/>
</dbReference>